<reference evidence="5" key="1">
    <citation type="submission" date="2017-04" db="EMBL/GenBank/DDBJ databases">
        <authorList>
            <person name="Varghese N."/>
            <person name="Submissions S."/>
        </authorList>
    </citation>
    <scope>NUCLEOTIDE SEQUENCE [LARGE SCALE GENOMIC DNA]</scope>
</reference>
<accession>A0A1Y6ET26</accession>
<keyword evidence="4" id="KW-0489">Methyltransferase</keyword>
<dbReference type="InterPro" id="IPR029063">
    <property type="entry name" value="SAM-dependent_MTases_sf"/>
</dbReference>
<proteinExistence type="inferred from homology"/>
<comment type="similarity">
    <text evidence="1">Belongs to the methyltransferase superfamily. L-isoaspartyl/D-aspartyl protein methyltransferase family.</text>
</comment>
<evidence type="ECO:0000256" key="3">
    <source>
        <dbReference type="ARBA" id="ARBA00030757"/>
    </source>
</evidence>
<dbReference type="RefSeq" id="WP_086469261.1">
    <property type="nucleotide sequence ID" value="NZ_FXWK01000001.1"/>
</dbReference>
<keyword evidence="4" id="KW-0808">Transferase</keyword>
<dbReference type="CDD" id="cd02440">
    <property type="entry name" value="AdoMet_MTases"/>
    <property type="match status" value="1"/>
</dbReference>
<dbReference type="PANTHER" id="PTHR11579">
    <property type="entry name" value="PROTEIN-L-ISOASPARTATE O-METHYLTRANSFERASE"/>
    <property type="match status" value="1"/>
</dbReference>
<dbReference type="Gene3D" id="3.40.50.150">
    <property type="entry name" value="Vaccinia Virus protein VP39"/>
    <property type="match status" value="1"/>
</dbReference>
<evidence type="ECO:0000313" key="5">
    <source>
        <dbReference type="Proteomes" id="UP000194474"/>
    </source>
</evidence>
<evidence type="ECO:0000256" key="2">
    <source>
        <dbReference type="ARBA" id="ARBA00013346"/>
    </source>
</evidence>
<evidence type="ECO:0000256" key="1">
    <source>
        <dbReference type="ARBA" id="ARBA00005369"/>
    </source>
</evidence>
<sequence length="214" mass="22792">MNDFSHARKVMVDNQIATSSVTSPRLLTVLGRIPRENFVPAEKIPLAYSDAHIPLGNARFLPAPATFARLLQLAGIEAADRVLDYCPGTGYSTAVLSQLADEVVAVEPDHALAEATRRNLAAFAADNVAVTESLPPRDVKGFDVILLEGAVERVPEGLVDCLAPGGRLVCLLRHGPVGTAMVLRQTPRGVVEESSFNATLPVISGEPAAEKFVF</sequence>
<dbReference type="GO" id="GO:0005737">
    <property type="term" value="C:cytoplasm"/>
    <property type="evidence" value="ECO:0007669"/>
    <property type="project" value="TreeGrafter"/>
</dbReference>
<dbReference type="InterPro" id="IPR000682">
    <property type="entry name" value="PCMT"/>
</dbReference>
<name>A0A1Y6ET26_9HYPH</name>
<dbReference type="Proteomes" id="UP000194474">
    <property type="component" value="Unassembled WGS sequence"/>
</dbReference>
<dbReference type="GO" id="GO:0032259">
    <property type="term" value="P:methylation"/>
    <property type="evidence" value="ECO:0007669"/>
    <property type="project" value="UniProtKB-KW"/>
</dbReference>
<dbReference type="EMBL" id="FXWK01000001">
    <property type="protein sequence ID" value="SMQ63672.1"/>
    <property type="molecule type" value="Genomic_DNA"/>
</dbReference>
<dbReference type="Pfam" id="PF01135">
    <property type="entry name" value="PCMT"/>
    <property type="match status" value="1"/>
</dbReference>
<organism evidence="4 5">
    <name type="scientific">Devosia lucknowensis</name>
    <dbReference type="NCBI Taxonomy" id="1096929"/>
    <lineage>
        <taxon>Bacteria</taxon>
        <taxon>Pseudomonadati</taxon>
        <taxon>Pseudomonadota</taxon>
        <taxon>Alphaproteobacteria</taxon>
        <taxon>Hyphomicrobiales</taxon>
        <taxon>Devosiaceae</taxon>
        <taxon>Devosia</taxon>
    </lineage>
</organism>
<dbReference type="OrthoDB" id="9798496at2"/>
<evidence type="ECO:0000313" key="4">
    <source>
        <dbReference type="EMBL" id="SMQ63672.1"/>
    </source>
</evidence>
<dbReference type="GO" id="GO:0004719">
    <property type="term" value="F:protein-L-isoaspartate (D-aspartate) O-methyltransferase activity"/>
    <property type="evidence" value="ECO:0007669"/>
    <property type="project" value="InterPro"/>
</dbReference>
<dbReference type="PANTHER" id="PTHR11579:SF18">
    <property type="entry name" value="PROTEIN-L-ISOASPARTATE O-METHYLTRANSFERASE"/>
    <property type="match status" value="1"/>
</dbReference>
<dbReference type="AlphaFoldDB" id="A0A1Y6ET26"/>
<dbReference type="SUPFAM" id="SSF53335">
    <property type="entry name" value="S-adenosyl-L-methionine-dependent methyltransferases"/>
    <property type="match status" value="1"/>
</dbReference>
<protein>
    <recommendedName>
        <fullName evidence="2">Protein-L-isoaspartate O-methyltransferase</fullName>
    </recommendedName>
    <alternativeName>
        <fullName evidence="3">Protein L-isoaspartyl methyltransferase</fullName>
    </alternativeName>
</protein>
<keyword evidence="5" id="KW-1185">Reference proteome</keyword>
<gene>
    <name evidence="4" type="ORF">SAMN06295905_0852</name>
</gene>